<accession>A0A803L720</accession>
<dbReference type="PIRSF" id="PIRSF036492">
    <property type="entry name" value="ALDH"/>
    <property type="match status" value="1"/>
</dbReference>
<dbReference type="Gramene" id="AUR62007659-RA">
    <property type="protein sequence ID" value="AUR62007659-RA:cds"/>
    <property type="gene ID" value="AUR62007659"/>
</dbReference>
<dbReference type="FunFam" id="3.40.605.10:FF:000004">
    <property type="entry name" value="Aldehyde dehydrogenase"/>
    <property type="match status" value="1"/>
</dbReference>
<dbReference type="FunFam" id="3.40.309.10:FF:000003">
    <property type="entry name" value="Aldehyde dehydrogenase"/>
    <property type="match status" value="1"/>
</dbReference>
<dbReference type="SUPFAM" id="SSF53720">
    <property type="entry name" value="ALDH-like"/>
    <property type="match status" value="1"/>
</dbReference>
<comment type="similarity">
    <text evidence="1 5">Belongs to the aldehyde dehydrogenase family.</text>
</comment>
<protein>
    <recommendedName>
        <fullName evidence="5">Aldehyde dehydrogenase</fullName>
    </recommendedName>
</protein>
<dbReference type="PANTHER" id="PTHR43570">
    <property type="entry name" value="ALDEHYDE DEHYDROGENASE"/>
    <property type="match status" value="1"/>
</dbReference>
<dbReference type="SMR" id="A0A803L720"/>
<dbReference type="RefSeq" id="XP_021718133.1">
    <property type="nucleotide sequence ID" value="XM_021862441.1"/>
</dbReference>
<dbReference type="GeneID" id="110685890"/>
<evidence type="ECO:0000259" key="7">
    <source>
        <dbReference type="Pfam" id="PF00171"/>
    </source>
</evidence>
<dbReference type="InterPro" id="IPR015590">
    <property type="entry name" value="Aldehyde_DH_dom"/>
</dbReference>
<keyword evidence="3" id="KW-0520">NAD</keyword>
<reference evidence="8" key="2">
    <citation type="submission" date="2021-03" db="UniProtKB">
        <authorList>
            <consortium name="EnsemblPlants"/>
        </authorList>
    </citation>
    <scope>IDENTIFICATION</scope>
</reference>
<reference evidence="8" key="1">
    <citation type="journal article" date="2017" name="Nature">
        <title>The genome of Chenopodium quinoa.</title>
        <authorList>
            <person name="Jarvis D.E."/>
            <person name="Ho Y.S."/>
            <person name="Lightfoot D.J."/>
            <person name="Schmoeckel S.M."/>
            <person name="Li B."/>
            <person name="Borm T.J.A."/>
            <person name="Ohyanagi H."/>
            <person name="Mineta K."/>
            <person name="Michell C.T."/>
            <person name="Saber N."/>
            <person name="Kharbatia N.M."/>
            <person name="Rupper R.R."/>
            <person name="Sharp A.R."/>
            <person name="Dally N."/>
            <person name="Boughton B.A."/>
            <person name="Woo Y.H."/>
            <person name="Gao G."/>
            <person name="Schijlen E.G.W.M."/>
            <person name="Guo X."/>
            <person name="Momin A.A."/>
            <person name="Negrao S."/>
            <person name="Al-Babili S."/>
            <person name="Gehring C."/>
            <person name="Roessner U."/>
            <person name="Jung C."/>
            <person name="Murphy K."/>
            <person name="Arold S.T."/>
            <person name="Gojobori T."/>
            <person name="van der Linden C.G."/>
            <person name="van Loo E.N."/>
            <person name="Jellen E.N."/>
            <person name="Maughan P.J."/>
            <person name="Tester M."/>
        </authorList>
    </citation>
    <scope>NUCLEOTIDE SEQUENCE [LARGE SCALE GENOMIC DNA]</scope>
    <source>
        <strain evidence="8">cv. PI 614886</strain>
    </source>
</reference>
<feature type="active site" evidence="6">
    <location>
        <position position="211"/>
    </location>
</feature>
<sequence>MDQRSTKSLDELRETFKSGKTKTFEWRKAQLQSLLKMVTDQENKCFQALYDDVGKSKIEAFKDEVGPSKKAVVHALSCLKNWMAPKKAGIRLLFFPAKGEVVPEPYGLVLIMTSWNYPLDLALEPLIGAIAAGNAVVIKPSEMAPATSLFLANTIPQYLDNTAIKVIEGGPDVSQQLLQQKWDKIFYTGSPRVGRIVMTEAAKHLTPVTLELGGKCPIIFDYSSISSNLKVAIRRLTSAKWGACCGQACIAIDYVLVEEKFASSLVDLLKTLVRRLYGENIETLGNISRSVNKHHFDRVCNYLKDPAVAASIVHGGSYDEKNLLIEPTILLNPPLDSVVMNEEIFGPILPIITLKNIQESIEFINMRPKPLALYAFTHNNKFKKRIVSETSSGSLLFNDVLIQYICDELPFGGVGQSGMGKYHGKYSFDAFSHEKSVLYRGYFPDLSARYPPWNAFKLEFCRVGYKVDYFNLLLLLLGFRGYPKED</sequence>
<dbReference type="InterPro" id="IPR016161">
    <property type="entry name" value="Ald_DH/histidinol_DH"/>
</dbReference>
<dbReference type="Proteomes" id="UP000596660">
    <property type="component" value="Unplaced"/>
</dbReference>
<dbReference type="Pfam" id="PF00171">
    <property type="entry name" value="Aldedh"/>
    <property type="match status" value="1"/>
</dbReference>
<dbReference type="GO" id="GO:0005737">
    <property type="term" value="C:cytoplasm"/>
    <property type="evidence" value="ECO:0007669"/>
    <property type="project" value="TreeGrafter"/>
</dbReference>
<comment type="catalytic activity">
    <reaction evidence="4">
        <text>an aldehyde + NAD(+) + H2O = a carboxylate + NADH + 2 H(+)</text>
        <dbReference type="Rhea" id="RHEA:16185"/>
        <dbReference type="ChEBI" id="CHEBI:15377"/>
        <dbReference type="ChEBI" id="CHEBI:15378"/>
        <dbReference type="ChEBI" id="CHEBI:17478"/>
        <dbReference type="ChEBI" id="CHEBI:29067"/>
        <dbReference type="ChEBI" id="CHEBI:57540"/>
        <dbReference type="ChEBI" id="CHEBI:57945"/>
        <dbReference type="EC" id="1.2.1.3"/>
    </reaction>
</comment>
<dbReference type="GO" id="GO:0006081">
    <property type="term" value="P:aldehyde metabolic process"/>
    <property type="evidence" value="ECO:0007669"/>
    <property type="project" value="InterPro"/>
</dbReference>
<dbReference type="InterPro" id="IPR016162">
    <property type="entry name" value="Ald_DH_N"/>
</dbReference>
<dbReference type="OMA" id="EIDWCKQ"/>
<dbReference type="KEGG" id="cqi:110685874"/>
<dbReference type="GO" id="GO:0009737">
    <property type="term" value="P:response to abscisic acid"/>
    <property type="evidence" value="ECO:0007669"/>
    <property type="project" value="UniProtKB-ARBA"/>
</dbReference>
<dbReference type="Gene3D" id="3.40.309.10">
    <property type="entry name" value="Aldehyde Dehydrogenase, Chain A, domain 2"/>
    <property type="match status" value="1"/>
</dbReference>
<dbReference type="InterPro" id="IPR016163">
    <property type="entry name" value="Ald_DH_C"/>
</dbReference>
<dbReference type="Gene3D" id="3.40.605.10">
    <property type="entry name" value="Aldehyde Dehydrogenase, Chain A, domain 1"/>
    <property type="match status" value="1"/>
</dbReference>
<evidence type="ECO:0000256" key="3">
    <source>
        <dbReference type="ARBA" id="ARBA00023027"/>
    </source>
</evidence>
<dbReference type="InterPro" id="IPR012394">
    <property type="entry name" value="Aldehyde_DH_NAD(P)"/>
</dbReference>
<keyword evidence="9" id="KW-1185">Reference proteome</keyword>
<dbReference type="PANTHER" id="PTHR43570:SF17">
    <property type="entry name" value="ALDEHYDE DEHYDROGENASE FAMILY 3 MEMBER F1"/>
    <property type="match status" value="1"/>
</dbReference>
<dbReference type="KEGG" id="cqi:110685890"/>
<dbReference type="AlphaFoldDB" id="A0A803L720"/>
<name>A0A803L720_CHEQI</name>
<dbReference type="OrthoDB" id="440325at2759"/>
<keyword evidence="2 5" id="KW-0560">Oxidoreductase</keyword>
<organism evidence="8 9">
    <name type="scientific">Chenopodium quinoa</name>
    <name type="common">Quinoa</name>
    <dbReference type="NCBI Taxonomy" id="63459"/>
    <lineage>
        <taxon>Eukaryota</taxon>
        <taxon>Viridiplantae</taxon>
        <taxon>Streptophyta</taxon>
        <taxon>Embryophyta</taxon>
        <taxon>Tracheophyta</taxon>
        <taxon>Spermatophyta</taxon>
        <taxon>Magnoliopsida</taxon>
        <taxon>eudicotyledons</taxon>
        <taxon>Gunneridae</taxon>
        <taxon>Pentapetalae</taxon>
        <taxon>Caryophyllales</taxon>
        <taxon>Chenopodiaceae</taxon>
        <taxon>Chenopodioideae</taxon>
        <taxon>Atripliceae</taxon>
        <taxon>Chenopodium</taxon>
    </lineage>
</organism>
<evidence type="ECO:0000256" key="6">
    <source>
        <dbReference type="PIRSR" id="PIRSR036492-1"/>
    </source>
</evidence>
<evidence type="ECO:0000313" key="8">
    <source>
        <dbReference type="EnsemblPlants" id="AUR62007659-RA:cds"/>
    </source>
</evidence>
<dbReference type="GO" id="GO:0004029">
    <property type="term" value="F:aldehyde dehydrogenase (NAD+) activity"/>
    <property type="evidence" value="ECO:0007669"/>
    <property type="project" value="UniProtKB-EC"/>
</dbReference>
<evidence type="ECO:0000256" key="1">
    <source>
        <dbReference type="ARBA" id="ARBA00009986"/>
    </source>
</evidence>
<proteinExistence type="inferred from homology"/>
<evidence type="ECO:0000256" key="2">
    <source>
        <dbReference type="ARBA" id="ARBA00023002"/>
    </source>
</evidence>
<evidence type="ECO:0000313" key="9">
    <source>
        <dbReference type="Proteomes" id="UP000596660"/>
    </source>
</evidence>
<evidence type="ECO:0000256" key="5">
    <source>
        <dbReference type="PIRNR" id="PIRNR036492"/>
    </source>
</evidence>
<evidence type="ECO:0000256" key="4">
    <source>
        <dbReference type="ARBA" id="ARBA00049194"/>
    </source>
</evidence>
<feature type="domain" description="Aldehyde dehydrogenase" evidence="7">
    <location>
        <begin position="13"/>
        <end position="437"/>
    </location>
</feature>
<dbReference type="EnsemblPlants" id="AUR62007659-RA">
    <property type="protein sequence ID" value="AUR62007659-RA:cds"/>
    <property type="gene ID" value="AUR62007659"/>
</dbReference>
<feature type="active site" evidence="6">
    <location>
        <position position="249"/>
    </location>
</feature>
<gene>
    <name evidence="8" type="primary">LOC110685890</name>
</gene>